<dbReference type="PANTHER" id="PTHR30204">
    <property type="entry name" value="REDOX-CYCLING DRUG-SENSING TRANSCRIPTIONAL ACTIVATOR SOXR"/>
    <property type="match status" value="1"/>
</dbReference>
<feature type="coiled-coil region" evidence="5">
    <location>
        <begin position="78"/>
        <end position="108"/>
    </location>
</feature>
<dbReference type="InterPro" id="IPR009061">
    <property type="entry name" value="DNA-bd_dom_put_sf"/>
</dbReference>
<evidence type="ECO:0000256" key="1">
    <source>
        <dbReference type="ARBA" id="ARBA00022491"/>
    </source>
</evidence>
<gene>
    <name evidence="7" type="ORF">NK118_09525</name>
</gene>
<dbReference type="SMART" id="SM00422">
    <property type="entry name" value="HTH_MERR"/>
    <property type="match status" value="1"/>
</dbReference>
<keyword evidence="8" id="KW-1185">Reference proteome</keyword>
<evidence type="ECO:0000313" key="7">
    <source>
        <dbReference type="EMBL" id="MCP1110488.1"/>
    </source>
</evidence>
<organism evidence="7 8">
    <name type="scientific">Ohessyouella blattaphilus</name>
    <dbReference type="NCBI Taxonomy" id="2949333"/>
    <lineage>
        <taxon>Bacteria</taxon>
        <taxon>Bacillati</taxon>
        <taxon>Bacillota</taxon>
        <taxon>Clostridia</taxon>
        <taxon>Lachnospirales</taxon>
        <taxon>Lachnospiraceae</taxon>
        <taxon>Ohessyouella</taxon>
    </lineage>
</organism>
<dbReference type="PROSITE" id="PS50937">
    <property type="entry name" value="HTH_MERR_2"/>
    <property type="match status" value="1"/>
</dbReference>
<evidence type="ECO:0000313" key="8">
    <source>
        <dbReference type="Proteomes" id="UP001523565"/>
    </source>
</evidence>
<dbReference type="EMBL" id="JAMZFV010000014">
    <property type="protein sequence ID" value="MCP1110488.1"/>
    <property type="molecule type" value="Genomic_DNA"/>
</dbReference>
<keyword evidence="4" id="KW-0804">Transcription</keyword>
<keyword evidence="3" id="KW-0238">DNA-binding</keyword>
<dbReference type="RefSeq" id="WP_262069369.1">
    <property type="nucleotide sequence ID" value="NZ_JAMXOC010000014.1"/>
</dbReference>
<dbReference type="InterPro" id="IPR000551">
    <property type="entry name" value="MerR-type_HTH_dom"/>
</dbReference>
<evidence type="ECO:0000256" key="2">
    <source>
        <dbReference type="ARBA" id="ARBA00023015"/>
    </source>
</evidence>
<name>A0ABT1EIH8_9FIRM</name>
<evidence type="ECO:0000256" key="3">
    <source>
        <dbReference type="ARBA" id="ARBA00023125"/>
    </source>
</evidence>
<protein>
    <submittedName>
        <fullName evidence="7">MerR family transcriptional regulator</fullName>
    </submittedName>
</protein>
<keyword evidence="5" id="KW-0175">Coiled coil</keyword>
<feature type="domain" description="HTH merR-type" evidence="6">
    <location>
        <begin position="15"/>
        <end position="72"/>
    </location>
</feature>
<dbReference type="InterPro" id="IPR047057">
    <property type="entry name" value="MerR_fam"/>
</dbReference>
<keyword evidence="1" id="KW-0678">Repressor</keyword>
<comment type="caution">
    <text evidence="7">The sequence shown here is derived from an EMBL/GenBank/DDBJ whole genome shotgun (WGS) entry which is preliminary data.</text>
</comment>
<evidence type="ECO:0000256" key="5">
    <source>
        <dbReference type="SAM" id="Coils"/>
    </source>
</evidence>
<dbReference type="Proteomes" id="UP001523565">
    <property type="component" value="Unassembled WGS sequence"/>
</dbReference>
<dbReference type="PANTHER" id="PTHR30204:SF69">
    <property type="entry name" value="MERR-FAMILY TRANSCRIPTIONAL REGULATOR"/>
    <property type="match status" value="1"/>
</dbReference>
<dbReference type="Pfam" id="PF13411">
    <property type="entry name" value="MerR_1"/>
    <property type="match status" value="1"/>
</dbReference>
<accession>A0ABT1EIH8</accession>
<evidence type="ECO:0000259" key="6">
    <source>
        <dbReference type="PROSITE" id="PS50937"/>
    </source>
</evidence>
<dbReference type="SUPFAM" id="SSF46955">
    <property type="entry name" value="Putative DNA-binding domain"/>
    <property type="match status" value="1"/>
</dbReference>
<proteinExistence type="predicted"/>
<keyword evidence="2" id="KW-0805">Transcription regulation</keyword>
<dbReference type="Gene3D" id="1.10.1660.10">
    <property type="match status" value="1"/>
</dbReference>
<reference evidence="7 8" key="1">
    <citation type="journal article" date="2022" name="Genome Biol. Evol.">
        <title>Host diet, physiology and behaviors set the stage for Lachnospiraceae cladogenesis.</title>
        <authorList>
            <person name="Vera-Ponce De Leon A."/>
            <person name="Schneider M."/>
            <person name="Jahnes B.C."/>
            <person name="Sadowski V."/>
            <person name="Camuy-Velez L.A."/>
            <person name="Duan J."/>
            <person name="Sabree Z.L."/>
        </authorList>
    </citation>
    <scope>NUCLEOTIDE SEQUENCE [LARGE SCALE GENOMIC DNA]</scope>
    <source>
        <strain evidence="7 8">PAL227</strain>
    </source>
</reference>
<sequence>MTEMTLRELCITLHVSRRAVQGYEKAKLVQATSRNNRGYLLYDEEAQERVQTIRFYQQIGFTIKEITHLIDAASIEKKHALTQQLEVLKLQKKQLEQLIEKAKDHLDKI</sequence>
<evidence type="ECO:0000256" key="4">
    <source>
        <dbReference type="ARBA" id="ARBA00023163"/>
    </source>
</evidence>